<keyword evidence="3 7" id="KW-0808">Transferase</keyword>
<dbReference type="GO" id="GO:0008360">
    <property type="term" value="P:regulation of cell shape"/>
    <property type="evidence" value="ECO:0007669"/>
    <property type="project" value="UniProtKB-KW"/>
</dbReference>
<dbReference type="PANTHER" id="PTHR22926">
    <property type="entry name" value="PHOSPHO-N-ACETYLMURAMOYL-PENTAPEPTIDE-TRANSFERASE"/>
    <property type="match status" value="1"/>
</dbReference>
<proteinExistence type="inferred from homology"/>
<feature type="binding site" evidence="9">
    <location>
        <position position="251"/>
    </location>
    <ligand>
        <name>Mg(2+)</name>
        <dbReference type="ChEBI" id="CHEBI:18420"/>
    </ligand>
</feature>
<name>A0A497E645_UNCAE</name>
<dbReference type="GO" id="GO:0009252">
    <property type="term" value="P:peptidoglycan biosynthetic process"/>
    <property type="evidence" value="ECO:0007669"/>
    <property type="project" value="UniProtKB-UniRule"/>
</dbReference>
<dbReference type="GO" id="GO:0071555">
    <property type="term" value="P:cell wall organization"/>
    <property type="evidence" value="ECO:0007669"/>
    <property type="project" value="UniProtKB-KW"/>
</dbReference>
<keyword evidence="7" id="KW-1003">Cell membrane</keyword>
<organism evidence="10 11">
    <name type="scientific">Aerophobetes bacterium</name>
    <dbReference type="NCBI Taxonomy" id="2030807"/>
    <lineage>
        <taxon>Bacteria</taxon>
        <taxon>Candidatus Aerophobota</taxon>
    </lineage>
</organism>
<dbReference type="GO" id="GO:0051301">
    <property type="term" value="P:cell division"/>
    <property type="evidence" value="ECO:0007669"/>
    <property type="project" value="UniProtKB-KW"/>
</dbReference>
<protein>
    <recommendedName>
        <fullName evidence="7 8">Phospho-N-acetylmuramoyl-pentapeptide-transferase</fullName>
        <ecNumber evidence="7 8">2.7.8.13</ecNumber>
    </recommendedName>
    <alternativeName>
        <fullName evidence="7">UDP-MurNAc-pentapeptide phosphotransferase</fullName>
    </alternativeName>
</protein>
<feature type="transmembrane region" description="Helical" evidence="7">
    <location>
        <begin position="58"/>
        <end position="78"/>
    </location>
</feature>
<evidence type="ECO:0000256" key="7">
    <source>
        <dbReference type="HAMAP-Rule" id="MF_00038"/>
    </source>
</evidence>
<dbReference type="GO" id="GO:0046872">
    <property type="term" value="F:metal ion binding"/>
    <property type="evidence" value="ECO:0007669"/>
    <property type="project" value="UniProtKB-KW"/>
</dbReference>
<feature type="transmembrane region" description="Helical" evidence="7">
    <location>
        <begin position="84"/>
        <end position="101"/>
    </location>
</feature>
<evidence type="ECO:0000256" key="6">
    <source>
        <dbReference type="ARBA" id="ARBA00023136"/>
    </source>
</evidence>
<keyword evidence="7" id="KW-0573">Peptidoglycan synthesis</keyword>
<dbReference type="HAMAP" id="MF_00038">
    <property type="entry name" value="MraY"/>
    <property type="match status" value="1"/>
</dbReference>
<evidence type="ECO:0000256" key="2">
    <source>
        <dbReference type="ARBA" id="ARBA00005583"/>
    </source>
</evidence>
<dbReference type="PROSITE" id="PS01348">
    <property type="entry name" value="MRAY_2"/>
    <property type="match status" value="1"/>
</dbReference>
<dbReference type="GO" id="GO:0051992">
    <property type="term" value="F:UDP-N-acetylmuramoyl-L-alanyl-D-glutamyl-meso-2,6-diaminopimelyl-D-alanyl-D-alanine:undecaprenyl-phosphate transferase activity"/>
    <property type="evidence" value="ECO:0007669"/>
    <property type="project" value="RHEA"/>
</dbReference>
<dbReference type="EC" id="2.7.8.13" evidence="7 8"/>
<keyword evidence="7" id="KW-0961">Cell wall biogenesis/degradation</keyword>
<comment type="pathway">
    <text evidence="7">Cell wall biogenesis; peptidoglycan biosynthesis.</text>
</comment>
<keyword evidence="5 7" id="KW-1133">Transmembrane helix</keyword>
<feature type="transmembrane region" description="Helical" evidence="7">
    <location>
        <begin position="223"/>
        <end position="240"/>
    </location>
</feature>
<evidence type="ECO:0000256" key="5">
    <source>
        <dbReference type="ARBA" id="ARBA00022989"/>
    </source>
</evidence>
<dbReference type="EMBL" id="QMPZ01000003">
    <property type="protein sequence ID" value="RLE10729.1"/>
    <property type="molecule type" value="Genomic_DNA"/>
</dbReference>
<gene>
    <name evidence="7 10" type="primary">mraY</name>
    <name evidence="10" type="ORF">DRJ00_00620</name>
</gene>
<comment type="caution">
    <text evidence="10">The sequence shown here is derived from an EMBL/GenBank/DDBJ whole genome shotgun (WGS) entry which is preliminary data.</text>
</comment>
<dbReference type="GO" id="GO:0005886">
    <property type="term" value="C:plasma membrane"/>
    <property type="evidence" value="ECO:0007669"/>
    <property type="project" value="UniProtKB-SubCell"/>
</dbReference>
<keyword evidence="4 7" id="KW-0812">Transmembrane</keyword>
<feature type="transmembrane region" description="Helical" evidence="7">
    <location>
        <begin position="274"/>
        <end position="295"/>
    </location>
</feature>
<feature type="transmembrane region" description="Helical" evidence="7">
    <location>
        <begin position="184"/>
        <end position="203"/>
    </location>
</feature>
<keyword evidence="7" id="KW-0133">Cell shape</keyword>
<accession>A0A497E645</accession>
<keyword evidence="7" id="KW-0132">Cell division</keyword>
<dbReference type="InterPro" id="IPR003524">
    <property type="entry name" value="PNAcMuramoyl-5peptid_Trfase"/>
</dbReference>
<feature type="transmembrane region" description="Helical" evidence="7">
    <location>
        <begin position="6"/>
        <end position="28"/>
    </location>
</feature>
<keyword evidence="7 9" id="KW-0479">Metal-binding</keyword>
<evidence type="ECO:0000256" key="1">
    <source>
        <dbReference type="ARBA" id="ARBA00004141"/>
    </source>
</evidence>
<dbReference type="GO" id="GO:0008963">
    <property type="term" value="F:phospho-N-acetylmuramoyl-pentapeptide-transferase activity"/>
    <property type="evidence" value="ECO:0007669"/>
    <property type="project" value="UniProtKB-UniRule"/>
</dbReference>
<evidence type="ECO:0000256" key="8">
    <source>
        <dbReference type="NCBIfam" id="TIGR00445"/>
    </source>
</evidence>
<dbReference type="AlphaFoldDB" id="A0A497E645"/>
<reference evidence="10 11" key="1">
    <citation type="submission" date="2018-06" db="EMBL/GenBank/DDBJ databases">
        <title>Extensive metabolic versatility and redundancy in microbially diverse, dynamic hydrothermal sediments.</title>
        <authorList>
            <person name="Dombrowski N."/>
            <person name="Teske A."/>
            <person name="Baker B.J."/>
        </authorList>
    </citation>
    <scope>NUCLEOTIDE SEQUENCE [LARGE SCALE GENOMIC DNA]</scope>
    <source>
        <strain evidence="10">B47_G16</strain>
    </source>
</reference>
<dbReference type="InterPro" id="IPR018480">
    <property type="entry name" value="PNAcMuramoyl-5peptid_Trfase_CS"/>
</dbReference>
<sequence length="343" mass="37675">MLCWISPSFIVRSGGAILLSFILSVWLGKIFIKRFKEKGVVDYFRTDSPSAHRSKKGIPTGGGIFIILSLTLSFIIFANPKNELIILALLVTFCLGAVGFWDDWMKISRKSSQGLKAKHKLAIQLSLAALISLYLFLCPEFDTRLEIPFAKIDLDIGWMYIPLIMLVITGTCNAVNLTDGLDGLAAGCLILAGSVYAILSYLAGDANLSRHFGIAYIPEARELAIFWAATIGATLGFLWYNCHPARIFMGDTGAQALGGFLGISAVLIKKEILLILVGGVFVVEALSVILQVASFKLRKKRVLRMSPLHHHYELEGMEEPRIVTRFWILAALLALAGLSSLAW</sequence>
<dbReference type="Pfam" id="PF00953">
    <property type="entry name" value="Glycos_transf_4"/>
    <property type="match status" value="1"/>
</dbReference>
<feature type="transmembrane region" description="Helical" evidence="7">
    <location>
        <begin position="157"/>
        <end position="177"/>
    </location>
</feature>
<keyword evidence="6 7" id="KW-0472">Membrane</keyword>
<evidence type="ECO:0000256" key="3">
    <source>
        <dbReference type="ARBA" id="ARBA00022679"/>
    </source>
</evidence>
<dbReference type="NCBIfam" id="TIGR00445">
    <property type="entry name" value="mraY"/>
    <property type="match status" value="1"/>
</dbReference>
<dbReference type="Proteomes" id="UP000279422">
    <property type="component" value="Unassembled WGS sequence"/>
</dbReference>
<evidence type="ECO:0000256" key="4">
    <source>
        <dbReference type="ARBA" id="ARBA00022692"/>
    </source>
</evidence>
<keyword evidence="7 9" id="KW-0460">Magnesium</keyword>
<feature type="transmembrane region" description="Helical" evidence="7">
    <location>
        <begin position="121"/>
        <end position="137"/>
    </location>
</feature>
<keyword evidence="7" id="KW-0131">Cell cycle</keyword>
<comment type="function">
    <text evidence="7">Catalyzes the initial step of the lipid cycle reactions in the biosynthesis of the cell wall peptidoglycan: transfers peptidoglycan precursor phospho-MurNAc-pentapeptide from UDP-MurNAc-pentapeptide onto the lipid carrier undecaprenyl phosphate, yielding undecaprenyl-pyrophosphoryl-MurNAc-pentapeptide, known as lipid I.</text>
</comment>
<comment type="similarity">
    <text evidence="2 7">Belongs to the glycosyltransferase 4 family. MraY subfamily.</text>
</comment>
<feature type="transmembrane region" description="Helical" evidence="7">
    <location>
        <begin position="247"/>
        <end position="268"/>
    </location>
</feature>
<evidence type="ECO:0000313" key="11">
    <source>
        <dbReference type="Proteomes" id="UP000279422"/>
    </source>
</evidence>
<evidence type="ECO:0000256" key="9">
    <source>
        <dbReference type="PIRSR" id="PIRSR600715-1"/>
    </source>
</evidence>
<feature type="transmembrane region" description="Helical" evidence="7">
    <location>
        <begin position="322"/>
        <end position="342"/>
    </location>
</feature>
<evidence type="ECO:0000313" key="10">
    <source>
        <dbReference type="EMBL" id="RLE10729.1"/>
    </source>
</evidence>
<comment type="subcellular location">
    <subcellularLocation>
        <location evidence="7">Cell membrane</location>
        <topology evidence="7">Multi-pass membrane protein</topology>
    </subcellularLocation>
    <subcellularLocation>
        <location evidence="1">Membrane</location>
        <topology evidence="1">Multi-pass membrane protein</topology>
    </subcellularLocation>
</comment>
<dbReference type="UniPathway" id="UPA00219"/>
<dbReference type="PROSITE" id="PS01347">
    <property type="entry name" value="MRAY_1"/>
    <property type="match status" value="1"/>
</dbReference>
<dbReference type="PANTHER" id="PTHR22926:SF5">
    <property type="entry name" value="PHOSPHO-N-ACETYLMURAMOYL-PENTAPEPTIDE-TRANSFERASE HOMOLOG"/>
    <property type="match status" value="1"/>
</dbReference>
<dbReference type="CDD" id="cd06852">
    <property type="entry name" value="GT_MraY"/>
    <property type="match status" value="1"/>
</dbReference>
<dbReference type="InterPro" id="IPR000715">
    <property type="entry name" value="Glycosyl_transferase_4"/>
</dbReference>
<feature type="binding site" evidence="9">
    <location>
        <position position="176"/>
    </location>
    <ligand>
        <name>Mg(2+)</name>
        <dbReference type="ChEBI" id="CHEBI:18420"/>
    </ligand>
</feature>
<comment type="catalytic activity">
    <reaction evidence="7">
        <text>UDP-N-acetyl-alpha-D-muramoyl-L-alanyl-gamma-D-glutamyl-meso-2,6-diaminopimeloyl-D-alanyl-D-alanine + di-trans,octa-cis-undecaprenyl phosphate = di-trans,octa-cis-undecaprenyl diphospho-N-acetyl-alpha-D-muramoyl-L-alanyl-D-glutamyl-meso-2,6-diaminopimeloyl-D-alanyl-D-alanine + UMP</text>
        <dbReference type="Rhea" id="RHEA:28386"/>
        <dbReference type="ChEBI" id="CHEBI:57865"/>
        <dbReference type="ChEBI" id="CHEBI:60392"/>
        <dbReference type="ChEBI" id="CHEBI:61386"/>
        <dbReference type="ChEBI" id="CHEBI:61387"/>
        <dbReference type="EC" id="2.7.8.13"/>
    </reaction>
</comment>
<comment type="cofactor">
    <cofactor evidence="7 9">
        <name>Mg(2+)</name>
        <dbReference type="ChEBI" id="CHEBI:18420"/>
    </cofactor>
</comment>